<evidence type="ECO:0000256" key="5">
    <source>
        <dbReference type="SAM" id="SignalP"/>
    </source>
</evidence>
<dbReference type="Gene3D" id="2.10.25.10">
    <property type="entry name" value="Laminin"/>
    <property type="match status" value="1"/>
</dbReference>
<keyword evidence="2 3" id="KW-1015">Disulfide bond</keyword>
<keyword evidence="3" id="KW-0245">EGF-like domain</keyword>
<dbReference type="PANTHER" id="PTHR14002:SF53">
    <property type="entry name" value="UROMODULIN"/>
    <property type="match status" value="1"/>
</dbReference>
<organism evidence="8 9">
    <name type="scientific">Scyliorhinus torazame</name>
    <name type="common">Cloudy catshark</name>
    <name type="synonym">Catulus torazame</name>
    <dbReference type="NCBI Taxonomy" id="75743"/>
    <lineage>
        <taxon>Eukaryota</taxon>
        <taxon>Metazoa</taxon>
        <taxon>Chordata</taxon>
        <taxon>Craniata</taxon>
        <taxon>Vertebrata</taxon>
        <taxon>Chondrichthyes</taxon>
        <taxon>Elasmobranchii</taxon>
        <taxon>Galeomorphii</taxon>
        <taxon>Galeoidea</taxon>
        <taxon>Carcharhiniformes</taxon>
        <taxon>Scyliorhinidae</taxon>
        <taxon>Scyliorhinus</taxon>
    </lineage>
</organism>
<dbReference type="Gene3D" id="2.60.40.4100">
    <property type="entry name" value="Zona pellucida, ZP-C domain"/>
    <property type="match status" value="1"/>
</dbReference>
<feature type="signal peptide" evidence="5">
    <location>
        <begin position="1"/>
        <end position="30"/>
    </location>
</feature>
<evidence type="ECO:0000256" key="4">
    <source>
        <dbReference type="SAM" id="Phobius"/>
    </source>
</evidence>
<sequence length="394" mass="44370">MIFCVFLQALFKVLMLLFCGVFVTTHGSGCDPNPCKNEGSCIMVNDVAQCKCVHGLKGETCEDIKMEVMCEQTYIKVSVLKDYFDWKNVTKDSVQLFEGACKAALEVIHGEEYYTITIHHNNYSSCGTVLVSNATHIMYMNGLHTKQMTGIITRLPSEAIDFTCVYHRQRTVQLEFPIQPKTTIAVLHMQEGIVIVSMALYESSKYENAYVELPVLSWTERLYISVKIEPGENNFFDLTINDCWATPTKNPDALPQYYLIKNGCPIDETVQYHNQIGNETMANFSVQMFRFVKYPVVFLHCRTEICAPDSLEPCMINCPGPPSPKTKRDTNSQYEGLLTYGPIHWARSKTHVHEVGKPNLMIATVPGIAVLSSMVFLVLAITLAKVMKRPTGVV</sequence>
<reference evidence="8 9" key="1">
    <citation type="journal article" date="2018" name="Nat. Ecol. Evol.">
        <title>Shark genomes provide insights into elasmobranch evolution and the origin of vertebrates.</title>
        <authorList>
            <person name="Hara Y"/>
            <person name="Yamaguchi K"/>
            <person name="Onimaru K"/>
            <person name="Kadota M"/>
            <person name="Koyanagi M"/>
            <person name="Keeley SD"/>
            <person name="Tatsumi K"/>
            <person name="Tanaka K"/>
            <person name="Motone F"/>
            <person name="Kageyama Y"/>
            <person name="Nozu R"/>
            <person name="Adachi N"/>
            <person name="Nishimura O"/>
            <person name="Nakagawa R"/>
            <person name="Tanegashima C"/>
            <person name="Kiyatake I"/>
            <person name="Matsumoto R"/>
            <person name="Murakumo K"/>
            <person name="Nishida K"/>
            <person name="Terakita A"/>
            <person name="Kuratani S"/>
            <person name="Sato K"/>
            <person name="Hyodo S Kuraku.S."/>
        </authorList>
    </citation>
    <scope>NUCLEOTIDE SEQUENCE [LARGE SCALE GENOMIC DNA]</scope>
</reference>
<dbReference type="OMA" id="CIYAYKR"/>
<dbReference type="Gene3D" id="2.60.40.3210">
    <property type="entry name" value="Zona pellucida, ZP-N domain"/>
    <property type="match status" value="1"/>
</dbReference>
<evidence type="ECO:0000256" key="2">
    <source>
        <dbReference type="ARBA" id="ARBA00023157"/>
    </source>
</evidence>
<dbReference type="SMART" id="SM00241">
    <property type="entry name" value="ZP"/>
    <property type="match status" value="1"/>
</dbReference>
<dbReference type="Pfam" id="PF00008">
    <property type="entry name" value="EGF"/>
    <property type="match status" value="1"/>
</dbReference>
<protein>
    <recommendedName>
        <fullName evidence="10">ZP domain-containing protein</fullName>
    </recommendedName>
</protein>
<evidence type="ECO:0000256" key="3">
    <source>
        <dbReference type="PROSITE-ProRule" id="PRU00076"/>
    </source>
</evidence>
<dbReference type="OrthoDB" id="9987373at2759"/>
<dbReference type="Pfam" id="PF23344">
    <property type="entry name" value="ZP-N"/>
    <property type="match status" value="1"/>
</dbReference>
<dbReference type="Proteomes" id="UP000288216">
    <property type="component" value="Unassembled WGS sequence"/>
</dbReference>
<keyword evidence="4" id="KW-0812">Transmembrane</keyword>
<dbReference type="InterPro" id="IPR055355">
    <property type="entry name" value="ZP-C"/>
</dbReference>
<evidence type="ECO:0000313" key="8">
    <source>
        <dbReference type="EMBL" id="GCB63413.1"/>
    </source>
</evidence>
<dbReference type="PANTHER" id="PTHR14002">
    <property type="entry name" value="ENDOGLIN/TGF-BETA RECEPTOR TYPE III"/>
    <property type="match status" value="1"/>
</dbReference>
<keyword evidence="9" id="KW-1185">Reference proteome</keyword>
<dbReference type="InterPro" id="IPR001507">
    <property type="entry name" value="ZP_dom"/>
</dbReference>
<evidence type="ECO:0000313" key="9">
    <source>
        <dbReference type="Proteomes" id="UP000288216"/>
    </source>
</evidence>
<feature type="chain" id="PRO_5019128912" description="ZP domain-containing protein" evidence="5">
    <location>
        <begin position="31"/>
        <end position="394"/>
    </location>
</feature>
<comment type="caution">
    <text evidence="3">Lacks conserved residue(s) required for the propagation of feature annotation.</text>
</comment>
<dbReference type="SUPFAM" id="SSF57196">
    <property type="entry name" value="EGF/Laminin"/>
    <property type="match status" value="1"/>
</dbReference>
<keyword evidence="4" id="KW-1133">Transmembrane helix</keyword>
<gene>
    <name evidence="8" type="ORF">scyTo_0011616</name>
</gene>
<dbReference type="CDD" id="cd00054">
    <property type="entry name" value="EGF_CA"/>
    <property type="match status" value="1"/>
</dbReference>
<evidence type="ECO:0000259" key="6">
    <source>
        <dbReference type="PROSITE" id="PS50026"/>
    </source>
</evidence>
<dbReference type="PROSITE" id="PS50026">
    <property type="entry name" value="EGF_3"/>
    <property type="match status" value="1"/>
</dbReference>
<proteinExistence type="predicted"/>
<dbReference type="PROSITE" id="PS00022">
    <property type="entry name" value="EGF_1"/>
    <property type="match status" value="1"/>
</dbReference>
<dbReference type="AlphaFoldDB" id="A0A401NR81"/>
<accession>A0A401NR81</accession>
<evidence type="ECO:0008006" key="10">
    <source>
        <dbReference type="Google" id="ProtNLM"/>
    </source>
</evidence>
<name>A0A401NR81_SCYTO</name>
<keyword evidence="4" id="KW-0472">Membrane</keyword>
<dbReference type="STRING" id="75743.A0A401NR81"/>
<evidence type="ECO:0000259" key="7">
    <source>
        <dbReference type="PROSITE" id="PS51034"/>
    </source>
</evidence>
<dbReference type="InterPro" id="IPR042235">
    <property type="entry name" value="ZP-C_dom"/>
</dbReference>
<dbReference type="Pfam" id="PF00100">
    <property type="entry name" value="Zona_pellucida"/>
    <property type="match status" value="1"/>
</dbReference>
<feature type="disulfide bond" evidence="3">
    <location>
        <begin position="52"/>
        <end position="61"/>
    </location>
</feature>
<dbReference type="PROSITE" id="PS51034">
    <property type="entry name" value="ZP_2"/>
    <property type="match status" value="1"/>
</dbReference>
<dbReference type="InterPro" id="IPR055356">
    <property type="entry name" value="ZP-N"/>
</dbReference>
<feature type="transmembrane region" description="Helical" evidence="4">
    <location>
        <begin position="360"/>
        <end position="384"/>
    </location>
</feature>
<evidence type="ECO:0000256" key="1">
    <source>
        <dbReference type="ARBA" id="ARBA00022729"/>
    </source>
</evidence>
<dbReference type="EMBL" id="BFAA01005341">
    <property type="protein sequence ID" value="GCB63413.1"/>
    <property type="molecule type" value="Genomic_DNA"/>
</dbReference>
<feature type="domain" description="EGF-like" evidence="6">
    <location>
        <begin position="26"/>
        <end position="62"/>
    </location>
</feature>
<comment type="caution">
    <text evidence="8">The sequence shown here is derived from an EMBL/GenBank/DDBJ whole genome shotgun (WGS) entry which is preliminary data.</text>
</comment>
<dbReference type="InterPro" id="IPR000742">
    <property type="entry name" value="EGF"/>
</dbReference>
<keyword evidence="1 5" id="KW-0732">Signal</keyword>
<feature type="domain" description="ZP" evidence="7">
    <location>
        <begin position="69"/>
        <end position="325"/>
    </location>
</feature>